<dbReference type="GO" id="GO:0016926">
    <property type="term" value="P:protein desumoylation"/>
    <property type="evidence" value="ECO:0007669"/>
    <property type="project" value="TreeGrafter"/>
</dbReference>
<proteinExistence type="inferred from homology"/>
<keyword evidence="2" id="KW-0645">Protease</keyword>
<comment type="similarity">
    <text evidence="1">Belongs to the peptidase C48 family.</text>
</comment>
<evidence type="ECO:0000259" key="5">
    <source>
        <dbReference type="PROSITE" id="PS50600"/>
    </source>
</evidence>
<dbReference type="Gene3D" id="3.40.395.10">
    <property type="entry name" value="Adenoviral Proteinase, Chain A"/>
    <property type="match status" value="1"/>
</dbReference>
<organism evidence="6 7">
    <name type="scientific">Glomus cerebriforme</name>
    <dbReference type="NCBI Taxonomy" id="658196"/>
    <lineage>
        <taxon>Eukaryota</taxon>
        <taxon>Fungi</taxon>
        <taxon>Fungi incertae sedis</taxon>
        <taxon>Mucoromycota</taxon>
        <taxon>Glomeromycotina</taxon>
        <taxon>Glomeromycetes</taxon>
        <taxon>Glomerales</taxon>
        <taxon>Glomeraceae</taxon>
        <taxon>Glomus</taxon>
    </lineage>
</organism>
<evidence type="ECO:0000313" key="7">
    <source>
        <dbReference type="Proteomes" id="UP000265703"/>
    </source>
</evidence>
<keyword evidence="4" id="KW-0788">Thiol protease</keyword>
<dbReference type="PROSITE" id="PS50600">
    <property type="entry name" value="ULP_PROTEASE"/>
    <property type="match status" value="1"/>
</dbReference>
<evidence type="ECO:0000256" key="2">
    <source>
        <dbReference type="ARBA" id="ARBA00022670"/>
    </source>
</evidence>
<dbReference type="OrthoDB" id="1939479at2759"/>
<evidence type="ECO:0000256" key="3">
    <source>
        <dbReference type="ARBA" id="ARBA00022801"/>
    </source>
</evidence>
<keyword evidence="3" id="KW-0378">Hydrolase</keyword>
<dbReference type="PANTHER" id="PTHR12606">
    <property type="entry name" value="SENTRIN/SUMO-SPECIFIC PROTEASE"/>
    <property type="match status" value="1"/>
</dbReference>
<protein>
    <recommendedName>
        <fullName evidence="5">Ubiquitin-like protease family profile domain-containing protein</fullName>
    </recommendedName>
</protein>
<evidence type="ECO:0000256" key="1">
    <source>
        <dbReference type="ARBA" id="ARBA00005234"/>
    </source>
</evidence>
<name>A0A397SIA9_9GLOM</name>
<reference evidence="6 7" key="1">
    <citation type="submission" date="2018-06" db="EMBL/GenBank/DDBJ databases">
        <title>Comparative genomics reveals the genomic features of Rhizophagus irregularis, R. cerebriforme, R. diaphanum and Gigaspora rosea, and their symbiotic lifestyle signature.</title>
        <authorList>
            <person name="Morin E."/>
            <person name="San Clemente H."/>
            <person name="Chen E.C.H."/>
            <person name="De La Providencia I."/>
            <person name="Hainaut M."/>
            <person name="Kuo A."/>
            <person name="Kohler A."/>
            <person name="Murat C."/>
            <person name="Tang N."/>
            <person name="Roy S."/>
            <person name="Loubradou J."/>
            <person name="Henrissat B."/>
            <person name="Grigoriev I.V."/>
            <person name="Corradi N."/>
            <person name="Roux C."/>
            <person name="Martin F.M."/>
        </authorList>
    </citation>
    <scope>NUCLEOTIDE SEQUENCE [LARGE SCALE GENOMIC DNA]</scope>
    <source>
        <strain evidence="6 7">DAOM 227022</strain>
    </source>
</reference>
<dbReference type="Proteomes" id="UP000265703">
    <property type="component" value="Unassembled WGS sequence"/>
</dbReference>
<dbReference type="Pfam" id="PF02902">
    <property type="entry name" value="Peptidase_C48"/>
    <property type="match status" value="1"/>
</dbReference>
<dbReference type="STRING" id="658196.A0A397SIA9"/>
<dbReference type="InterPro" id="IPR038765">
    <property type="entry name" value="Papain-like_cys_pep_sf"/>
</dbReference>
<dbReference type="PANTHER" id="PTHR12606:SF1">
    <property type="entry name" value="UBIQUITIN-LIKE-SPECIFIC PROTEASE 1A"/>
    <property type="match status" value="1"/>
</dbReference>
<accession>A0A397SIA9</accession>
<comment type="caution">
    <text evidence="6">The sequence shown here is derived from an EMBL/GenBank/DDBJ whole genome shotgun (WGS) entry which is preliminary data.</text>
</comment>
<dbReference type="GO" id="GO:0006508">
    <property type="term" value="P:proteolysis"/>
    <property type="evidence" value="ECO:0007669"/>
    <property type="project" value="UniProtKB-KW"/>
</dbReference>
<dbReference type="AlphaFoldDB" id="A0A397SIA9"/>
<dbReference type="InterPro" id="IPR003653">
    <property type="entry name" value="Peptidase_C48_C"/>
</dbReference>
<feature type="domain" description="Ubiquitin-like protease family profile" evidence="5">
    <location>
        <begin position="23"/>
        <end position="213"/>
    </location>
</feature>
<dbReference type="SUPFAM" id="SSF54001">
    <property type="entry name" value="Cysteine proteinases"/>
    <property type="match status" value="1"/>
</dbReference>
<dbReference type="GO" id="GO:0005634">
    <property type="term" value="C:nucleus"/>
    <property type="evidence" value="ECO:0007669"/>
    <property type="project" value="TreeGrafter"/>
</dbReference>
<sequence length="265" mass="31122">MEVIDLLKRNNDNDTNVIYINSESISAEKLYELCDRDIWLSSDHINAYLSYLNTKFHSIFSLPSFFYTKLTTTGRYDYSSVVRWTKKTEIFNKEIIFVPINLDETHWILATIFMKDEYRIAVLDSLGILTNDNAIAIGRHLIRWLNDEYCHKFRVYDNNEYENPDLNESIRKSTIFGDAEEISFTFDIMFREKPPQVDGCSCGVFVCMFARLIAENVERDTIMEIAKWQEAILKFRKVMCTDLWEYAKANGQVDKVKIVDNIFSP</sequence>
<evidence type="ECO:0000256" key="4">
    <source>
        <dbReference type="ARBA" id="ARBA00022807"/>
    </source>
</evidence>
<evidence type="ECO:0000313" key="6">
    <source>
        <dbReference type="EMBL" id="RIA83707.1"/>
    </source>
</evidence>
<dbReference type="GO" id="GO:0016929">
    <property type="term" value="F:deSUMOylase activity"/>
    <property type="evidence" value="ECO:0007669"/>
    <property type="project" value="TreeGrafter"/>
</dbReference>
<gene>
    <name evidence="6" type="ORF">C1645_785617</name>
</gene>
<dbReference type="EMBL" id="QKYT01000547">
    <property type="protein sequence ID" value="RIA83707.1"/>
    <property type="molecule type" value="Genomic_DNA"/>
</dbReference>
<keyword evidence="7" id="KW-1185">Reference proteome</keyword>